<dbReference type="EMBL" id="QTSX02001516">
    <property type="protein sequence ID" value="KAJ9080865.1"/>
    <property type="molecule type" value="Genomic_DNA"/>
</dbReference>
<evidence type="ECO:0000313" key="2">
    <source>
        <dbReference type="Proteomes" id="UP001165960"/>
    </source>
</evidence>
<dbReference type="Proteomes" id="UP001165960">
    <property type="component" value="Unassembled WGS sequence"/>
</dbReference>
<organism evidence="1 2">
    <name type="scientific">Entomophthora muscae</name>
    <dbReference type="NCBI Taxonomy" id="34485"/>
    <lineage>
        <taxon>Eukaryota</taxon>
        <taxon>Fungi</taxon>
        <taxon>Fungi incertae sedis</taxon>
        <taxon>Zoopagomycota</taxon>
        <taxon>Entomophthoromycotina</taxon>
        <taxon>Entomophthoromycetes</taxon>
        <taxon>Entomophthorales</taxon>
        <taxon>Entomophthoraceae</taxon>
        <taxon>Entomophthora</taxon>
    </lineage>
</organism>
<evidence type="ECO:0000313" key="1">
    <source>
        <dbReference type="EMBL" id="KAJ9080865.1"/>
    </source>
</evidence>
<keyword evidence="2" id="KW-1185">Reference proteome</keyword>
<reference evidence="1" key="1">
    <citation type="submission" date="2022-04" db="EMBL/GenBank/DDBJ databases">
        <title>Genome of the entomopathogenic fungus Entomophthora muscae.</title>
        <authorList>
            <person name="Elya C."/>
            <person name="Lovett B.R."/>
            <person name="Lee E."/>
            <person name="Macias A.M."/>
            <person name="Hajek A.E."/>
            <person name="De Bivort B.L."/>
            <person name="Kasson M.T."/>
            <person name="De Fine Licht H.H."/>
            <person name="Stajich J.E."/>
        </authorList>
    </citation>
    <scope>NUCLEOTIDE SEQUENCE</scope>
    <source>
        <strain evidence="1">Berkeley</strain>
    </source>
</reference>
<sequence length="406" mass="46017">MQLSWLVVLFSVVAGVDNVCLVYTGDGELDGFVSEPCNQRHLVRRDEEGDVVQGVGSKVRWVLECDLERYGGLCGKIKNALVLMAGFLENVFAIKHLNIKATFMSFCEKKKVCNTGNLGLSTSSRFIRVSEDNVNIFYPQPLFNHKFPTQAKNQQPFDMYVDLNSDADFYFPDDYFKEQQSTQPAFMDTLVHEVNHGLGFLSSLKCRIPRVVIPLYSTITRITTNASGITSTKQLLFAFNAFDKHILVSDANKTIFEYAKEVNRLGPLDVVGETSTAELLTTCPHRKVFDEITRFADTPQNFVFQTSNNISVPLETRILSRGFAPSHMDNETYVNSKDSTMRAKRNQGTGIHNMFNKTQKWITSPYGPDIQAVFTTLGYSLNPEPKYENSMEYHYFLHHLKPQTST</sequence>
<accession>A0ACC2U288</accession>
<protein>
    <submittedName>
        <fullName evidence="1">Uncharacterized protein</fullName>
    </submittedName>
</protein>
<name>A0ACC2U288_9FUNG</name>
<comment type="caution">
    <text evidence="1">The sequence shown here is derived from an EMBL/GenBank/DDBJ whole genome shotgun (WGS) entry which is preliminary data.</text>
</comment>
<proteinExistence type="predicted"/>
<gene>
    <name evidence="1" type="ORF">DSO57_1020463</name>
</gene>